<dbReference type="GeneID" id="85474707"/>
<comment type="caution">
    <text evidence="2">The sequence shown here is derived from an EMBL/GenBank/DDBJ whole genome shotgun (WGS) entry which is preliminary data.</text>
</comment>
<dbReference type="EMBL" id="JAHMHQ010000004">
    <property type="protein sequence ID" value="KAK1640601.1"/>
    <property type="molecule type" value="Genomic_DNA"/>
</dbReference>
<reference evidence="2" key="1">
    <citation type="submission" date="2021-06" db="EMBL/GenBank/DDBJ databases">
        <title>Comparative genomics, transcriptomics and evolutionary studies reveal genomic signatures of adaptation to plant cell wall in hemibiotrophic fungi.</title>
        <authorList>
            <consortium name="DOE Joint Genome Institute"/>
            <person name="Baroncelli R."/>
            <person name="Diaz J.F."/>
            <person name="Benocci T."/>
            <person name="Peng M."/>
            <person name="Battaglia E."/>
            <person name="Haridas S."/>
            <person name="Andreopoulos W."/>
            <person name="Labutti K."/>
            <person name="Pangilinan J."/>
            <person name="Floch G.L."/>
            <person name="Makela M.R."/>
            <person name="Henrissat B."/>
            <person name="Grigoriev I.V."/>
            <person name="Crouch J.A."/>
            <person name="De Vries R.P."/>
            <person name="Sukno S.A."/>
            <person name="Thon M.R."/>
        </authorList>
    </citation>
    <scope>NUCLEOTIDE SEQUENCE</scope>
    <source>
        <strain evidence="2">CBS 102054</strain>
    </source>
</reference>
<evidence type="ECO:0000313" key="2">
    <source>
        <dbReference type="EMBL" id="KAK1640601.1"/>
    </source>
</evidence>
<proteinExistence type="predicted"/>
<organism evidence="2 3">
    <name type="scientific">Colletotrichum phormii</name>
    <dbReference type="NCBI Taxonomy" id="359342"/>
    <lineage>
        <taxon>Eukaryota</taxon>
        <taxon>Fungi</taxon>
        <taxon>Dikarya</taxon>
        <taxon>Ascomycota</taxon>
        <taxon>Pezizomycotina</taxon>
        <taxon>Sordariomycetes</taxon>
        <taxon>Hypocreomycetidae</taxon>
        <taxon>Glomerellales</taxon>
        <taxon>Glomerellaceae</taxon>
        <taxon>Colletotrichum</taxon>
        <taxon>Colletotrichum acutatum species complex</taxon>
    </lineage>
</organism>
<evidence type="ECO:0000256" key="1">
    <source>
        <dbReference type="SAM" id="MobiDB-lite"/>
    </source>
</evidence>
<gene>
    <name evidence="2" type="ORF">BDP81DRAFT_420372</name>
</gene>
<feature type="compositionally biased region" description="Low complexity" evidence="1">
    <location>
        <begin position="78"/>
        <end position="93"/>
    </location>
</feature>
<sequence>MFLNLPSVSLFSPQISIIACQRPPSREPSLASCKAKHPVSTPSAPREPIGRWPSDLTPPLRHQRRMPETRFRTLVPPSRNSTSRTNCTSYSLT</sequence>
<keyword evidence="3" id="KW-1185">Reference proteome</keyword>
<evidence type="ECO:0000313" key="3">
    <source>
        <dbReference type="Proteomes" id="UP001243989"/>
    </source>
</evidence>
<protein>
    <submittedName>
        <fullName evidence="2">Uncharacterized protein</fullName>
    </submittedName>
</protein>
<dbReference type="AlphaFoldDB" id="A0AAJ0EL19"/>
<dbReference type="Proteomes" id="UP001243989">
    <property type="component" value="Unassembled WGS sequence"/>
</dbReference>
<dbReference type="RefSeq" id="XP_060449208.1">
    <property type="nucleotide sequence ID" value="XM_060589845.1"/>
</dbReference>
<name>A0AAJ0EL19_9PEZI</name>
<feature type="region of interest" description="Disordered" evidence="1">
    <location>
        <begin position="25"/>
        <end position="93"/>
    </location>
</feature>
<accession>A0AAJ0EL19</accession>